<dbReference type="GO" id="GO:0019646">
    <property type="term" value="P:aerobic electron transport chain"/>
    <property type="evidence" value="ECO:0007669"/>
    <property type="project" value="TreeGrafter"/>
</dbReference>
<dbReference type="PANTHER" id="PTHR36835">
    <property type="entry name" value="CYTOCHROME BO(3) UBIQUINOL OXIDASE SUBUNIT 4"/>
    <property type="match status" value="1"/>
</dbReference>
<protein>
    <submittedName>
        <fullName evidence="9">Cytochrome C oxidase subunit IV family protein</fullName>
    </submittedName>
</protein>
<keyword evidence="3" id="KW-1003">Cell membrane</keyword>
<dbReference type="InterPro" id="IPR005171">
    <property type="entry name" value="Cyt_c_oxidase_su4_prok"/>
</dbReference>
<dbReference type="GO" id="GO:0005886">
    <property type="term" value="C:plasma membrane"/>
    <property type="evidence" value="ECO:0007669"/>
    <property type="project" value="UniProtKB-SubCell"/>
</dbReference>
<dbReference type="GO" id="GO:0015078">
    <property type="term" value="F:proton transmembrane transporter activity"/>
    <property type="evidence" value="ECO:0007669"/>
    <property type="project" value="TreeGrafter"/>
</dbReference>
<dbReference type="Proteomes" id="UP001221519">
    <property type="component" value="Chromosome"/>
</dbReference>
<evidence type="ECO:0000313" key="12">
    <source>
        <dbReference type="Proteomes" id="UP001221519"/>
    </source>
</evidence>
<evidence type="ECO:0000256" key="1">
    <source>
        <dbReference type="ARBA" id="ARBA00004651"/>
    </source>
</evidence>
<accession>A0AAX3N069</accession>
<dbReference type="Proteomes" id="UP001220962">
    <property type="component" value="Chromosome"/>
</dbReference>
<keyword evidence="6 8" id="KW-0472">Membrane</keyword>
<dbReference type="InterPro" id="IPR050968">
    <property type="entry name" value="Cytochrome_c_oxidase_bac_sub4"/>
</dbReference>
<proteinExistence type="inferred from homology"/>
<dbReference type="GO" id="GO:0009486">
    <property type="term" value="F:cytochrome bo3 ubiquinol oxidase activity"/>
    <property type="evidence" value="ECO:0007669"/>
    <property type="project" value="TreeGrafter"/>
</dbReference>
<evidence type="ECO:0000256" key="6">
    <source>
        <dbReference type="ARBA" id="ARBA00023136"/>
    </source>
</evidence>
<organism evidence="9 11">
    <name type="scientific">Paenibacillus urinalis</name>
    <dbReference type="NCBI Taxonomy" id="521520"/>
    <lineage>
        <taxon>Bacteria</taxon>
        <taxon>Bacillati</taxon>
        <taxon>Bacillota</taxon>
        <taxon>Bacilli</taxon>
        <taxon>Bacillales</taxon>
        <taxon>Paenibacillaceae</taxon>
        <taxon>Paenibacillus</taxon>
    </lineage>
</organism>
<comment type="similarity">
    <text evidence="2">Belongs to the cytochrome c oxidase bacterial subunit 4 family.</text>
</comment>
<dbReference type="GO" id="GO:0009319">
    <property type="term" value="C:cytochrome o ubiquinol oxidase complex"/>
    <property type="evidence" value="ECO:0007669"/>
    <property type="project" value="TreeGrafter"/>
</dbReference>
<dbReference type="EMBL" id="CP118101">
    <property type="protein sequence ID" value="WDH83096.1"/>
    <property type="molecule type" value="Genomic_DNA"/>
</dbReference>
<evidence type="ECO:0000313" key="10">
    <source>
        <dbReference type="EMBL" id="WDI02860.1"/>
    </source>
</evidence>
<dbReference type="RefSeq" id="WP_047911494.1">
    <property type="nucleotide sequence ID" value="NZ_CP118101.1"/>
</dbReference>
<evidence type="ECO:0000313" key="11">
    <source>
        <dbReference type="Proteomes" id="UP001220962"/>
    </source>
</evidence>
<dbReference type="GO" id="GO:0015990">
    <property type="term" value="P:electron transport coupled proton transport"/>
    <property type="evidence" value="ECO:0007669"/>
    <property type="project" value="TreeGrafter"/>
</dbReference>
<gene>
    <name evidence="9" type="ORF">PUW23_02295</name>
    <name evidence="10" type="ORF">PUW25_02390</name>
</gene>
<name>A0AAX3N069_9BACL</name>
<feature type="compositionally biased region" description="Polar residues" evidence="7">
    <location>
        <begin position="1"/>
        <end position="10"/>
    </location>
</feature>
<evidence type="ECO:0000256" key="7">
    <source>
        <dbReference type="SAM" id="MobiDB-lite"/>
    </source>
</evidence>
<dbReference type="Pfam" id="PF03626">
    <property type="entry name" value="COX4_pro"/>
    <property type="match status" value="1"/>
</dbReference>
<evidence type="ECO:0000256" key="5">
    <source>
        <dbReference type="ARBA" id="ARBA00022989"/>
    </source>
</evidence>
<keyword evidence="5 8" id="KW-1133">Transmembrane helix</keyword>
<feature type="transmembrane region" description="Helical" evidence="8">
    <location>
        <begin position="53"/>
        <end position="73"/>
    </location>
</feature>
<keyword evidence="4 8" id="KW-0812">Transmembrane</keyword>
<evidence type="ECO:0000256" key="4">
    <source>
        <dbReference type="ARBA" id="ARBA00022692"/>
    </source>
</evidence>
<reference evidence="9 12" key="1">
    <citation type="submission" date="2023-02" db="EMBL/GenBank/DDBJ databases">
        <title>Pathogen: clinical or host-associated sample.</title>
        <authorList>
            <person name="Hergert J."/>
            <person name="Casey R."/>
            <person name="Wagner J."/>
            <person name="Young E.L."/>
            <person name="Oakeson K.F."/>
        </authorList>
    </citation>
    <scope>NUCLEOTIDE SEQUENCE</scope>
    <source>
        <strain evidence="10 12">2022CK-00829</strain>
        <strain evidence="9">2022CK-00830</strain>
    </source>
</reference>
<sequence length="108" mass="11916">MAGNGQSSSGAEGVKHRHRPEGPEKHIVAFIFSIALTLIAFAAVAAGGVNNTFTIIILLVMAVLQVIIQMAYWMHMKDKGHLIPLIFMAFGFFVAFTAIITALLWMWW</sequence>
<feature type="region of interest" description="Disordered" evidence="7">
    <location>
        <begin position="1"/>
        <end position="20"/>
    </location>
</feature>
<evidence type="ECO:0000256" key="2">
    <source>
        <dbReference type="ARBA" id="ARBA00008079"/>
    </source>
</evidence>
<dbReference type="EMBL" id="CP118108">
    <property type="protein sequence ID" value="WDI02860.1"/>
    <property type="molecule type" value="Genomic_DNA"/>
</dbReference>
<feature type="transmembrane region" description="Helical" evidence="8">
    <location>
        <begin position="85"/>
        <end position="107"/>
    </location>
</feature>
<evidence type="ECO:0000313" key="9">
    <source>
        <dbReference type="EMBL" id="WDH83096.1"/>
    </source>
</evidence>
<comment type="subcellular location">
    <subcellularLocation>
        <location evidence="1">Cell membrane</location>
        <topology evidence="1">Multi-pass membrane protein</topology>
    </subcellularLocation>
</comment>
<dbReference type="PANTHER" id="PTHR36835:SF1">
    <property type="entry name" value="CYTOCHROME BO(3) UBIQUINOL OXIDASE SUBUNIT 4"/>
    <property type="match status" value="1"/>
</dbReference>
<evidence type="ECO:0000256" key="8">
    <source>
        <dbReference type="SAM" id="Phobius"/>
    </source>
</evidence>
<feature type="transmembrane region" description="Helical" evidence="8">
    <location>
        <begin position="27"/>
        <end position="47"/>
    </location>
</feature>
<dbReference type="AlphaFoldDB" id="A0AAX3N069"/>
<keyword evidence="12" id="KW-1185">Reference proteome</keyword>
<evidence type="ECO:0000256" key="3">
    <source>
        <dbReference type="ARBA" id="ARBA00022475"/>
    </source>
</evidence>